<dbReference type="InterPro" id="IPR050189">
    <property type="entry name" value="MFS_Efflux_Transporters"/>
</dbReference>
<evidence type="ECO:0000256" key="5">
    <source>
        <dbReference type="ARBA" id="ARBA00023136"/>
    </source>
</evidence>
<feature type="transmembrane region" description="Helical" evidence="6">
    <location>
        <begin position="256"/>
        <end position="278"/>
    </location>
</feature>
<keyword evidence="4 6" id="KW-1133">Transmembrane helix</keyword>
<dbReference type="InterPro" id="IPR036259">
    <property type="entry name" value="MFS_trans_sf"/>
</dbReference>
<name>A0A2G1QM31_9HYPH</name>
<evidence type="ECO:0000256" key="1">
    <source>
        <dbReference type="ARBA" id="ARBA00004651"/>
    </source>
</evidence>
<organism evidence="8 9">
    <name type="scientific">Zhengella mangrovi</name>
    <dbReference type="NCBI Taxonomy" id="1982044"/>
    <lineage>
        <taxon>Bacteria</taxon>
        <taxon>Pseudomonadati</taxon>
        <taxon>Pseudomonadota</taxon>
        <taxon>Alphaproteobacteria</taxon>
        <taxon>Hyphomicrobiales</taxon>
        <taxon>Notoacmeibacteraceae</taxon>
        <taxon>Zhengella</taxon>
    </lineage>
</organism>
<dbReference type="PANTHER" id="PTHR43124:SF3">
    <property type="entry name" value="CHLORAMPHENICOL EFFLUX PUMP RV0191"/>
    <property type="match status" value="1"/>
</dbReference>
<feature type="transmembrane region" description="Helical" evidence="6">
    <location>
        <begin position="285"/>
        <end position="304"/>
    </location>
</feature>
<evidence type="ECO:0000256" key="4">
    <source>
        <dbReference type="ARBA" id="ARBA00022989"/>
    </source>
</evidence>
<keyword evidence="9" id="KW-1185">Reference proteome</keyword>
<dbReference type="AlphaFoldDB" id="A0A2G1QM31"/>
<dbReference type="SUPFAM" id="SSF103473">
    <property type="entry name" value="MFS general substrate transporter"/>
    <property type="match status" value="1"/>
</dbReference>
<feature type="transmembrane region" description="Helical" evidence="6">
    <location>
        <begin position="48"/>
        <end position="68"/>
    </location>
</feature>
<dbReference type="EMBL" id="PDVP01000007">
    <property type="protein sequence ID" value="PHP66586.1"/>
    <property type="molecule type" value="Genomic_DNA"/>
</dbReference>
<evidence type="ECO:0000256" key="3">
    <source>
        <dbReference type="ARBA" id="ARBA00022692"/>
    </source>
</evidence>
<dbReference type="GO" id="GO:0022857">
    <property type="term" value="F:transmembrane transporter activity"/>
    <property type="evidence" value="ECO:0007669"/>
    <property type="project" value="InterPro"/>
</dbReference>
<feature type="transmembrane region" description="Helical" evidence="6">
    <location>
        <begin position="80"/>
        <end position="111"/>
    </location>
</feature>
<keyword evidence="3 6" id="KW-0812">Transmembrane</keyword>
<dbReference type="Gene3D" id="1.20.1250.20">
    <property type="entry name" value="MFS general substrate transporter like domains"/>
    <property type="match status" value="2"/>
</dbReference>
<feature type="transmembrane region" description="Helical" evidence="6">
    <location>
        <begin position="373"/>
        <end position="394"/>
    </location>
</feature>
<feature type="domain" description="Major facilitator superfamily (MFS) profile" evidence="7">
    <location>
        <begin position="1"/>
        <end position="399"/>
    </location>
</feature>
<protein>
    <submittedName>
        <fullName evidence="8">MFS transporter</fullName>
    </submittedName>
</protein>
<evidence type="ECO:0000313" key="8">
    <source>
        <dbReference type="EMBL" id="PHP66586.1"/>
    </source>
</evidence>
<evidence type="ECO:0000256" key="2">
    <source>
        <dbReference type="ARBA" id="ARBA00022475"/>
    </source>
</evidence>
<feature type="transmembrane region" description="Helical" evidence="6">
    <location>
        <begin position="220"/>
        <end position="244"/>
    </location>
</feature>
<proteinExistence type="predicted"/>
<comment type="caution">
    <text evidence="8">The sequence shown here is derived from an EMBL/GenBank/DDBJ whole genome shotgun (WGS) entry which is preliminary data.</text>
</comment>
<dbReference type="Proteomes" id="UP000221168">
    <property type="component" value="Unassembled WGS sequence"/>
</dbReference>
<reference evidence="8 9" key="1">
    <citation type="submission" date="2017-10" db="EMBL/GenBank/DDBJ databases">
        <title>Sedimentibacterium mangrovi gen. nov., sp. nov., a novel member of family Phyllobacteriacea isolated from mangrove sediment.</title>
        <authorList>
            <person name="Liao H."/>
            <person name="Tian Y."/>
        </authorList>
    </citation>
    <scope>NUCLEOTIDE SEQUENCE [LARGE SCALE GENOMIC DNA]</scope>
    <source>
        <strain evidence="8 9">X9-2-2</strain>
    </source>
</reference>
<comment type="subcellular location">
    <subcellularLocation>
        <location evidence="1">Cell membrane</location>
        <topology evidence="1">Multi-pass membrane protein</topology>
    </subcellularLocation>
</comment>
<dbReference type="InterPro" id="IPR011701">
    <property type="entry name" value="MFS"/>
</dbReference>
<feature type="transmembrane region" description="Helical" evidence="6">
    <location>
        <begin position="138"/>
        <end position="164"/>
    </location>
</feature>
<dbReference type="PROSITE" id="PS50850">
    <property type="entry name" value="MFS"/>
    <property type="match status" value="1"/>
</dbReference>
<sequence length="406" mass="43937">MDLLLFLRRNGRWIGGCFLLTFFSSFGQTFFISLSAGEIRREYGLSNGGFGTLYMGATLASALTLPWLGRLVDRFGPAQVALIIMPALAAAALGMAFSTHIALLFVTIYMLRLFGQGMMTQNALTAAGRWYAANRGRAVSLVSLGHNAGEAIFPYLFVAVAGIIGWRMSWVAAAVFLVLVGLPAIYALVRVERQPQSSDPVVRRPPVRDWTRTEVLRDPFFWLLLTGVLAPPFIGTTVFFHQVYLVELRGWALTEFAASFAVMSGMVIVFSLICGALIDRFSAVSVLPTFLLPLAGACFVLGAFDGIWSAFAFMALLGISYGFSATLFGALWPEIYGLKHLGAVRSVIVAFMVFSTAMGPGVTGFLIDQGVSYPAQIMVMGAYCLLAAAVLTVISRRLKARIEAGP</sequence>
<keyword evidence="2" id="KW-1003">Cell membrane</keyword>
<accession>A0A2G1QM31</accession>
<dbReference type="OrthoDB" id="1404228at2"/>
<dbReference type="RefSeq" id="WP_099306772.1">
    <property type="nucleotide sequence ID" value="NZ_PDVP01000007.1"/>
</dbReference>
<evidence type="ECO:0000313" key="9">
    <source>
        <dbReference type="Proteomes" id="UP000221168"/>
    </source>
</evidence>
<dbReference type="Pfam" id="PF07690">
    <property type="entry name" value="MFS_1"/>
    <property type="match status" value="1"/>
</dbReference>
<feature type="transmembrane region" description="Helical" evidence="6">
    <location>
        <begin position="12"/>
        <end position="36"/>
    </location>
</feature>
<dbReference type="PANTHER" id="PTHR43124">
    <property type="entry name" value="PURINE EFFLUX PUMP PBUE"/>
    <property type="match status" value="1"/>
</dbReference>
<evidence type="ECO:0000259" key="7">
    <source>
        <dbReference type="PROSITE" id="PS50850"/>
    </source>
</evidence>
<dbReference type="GO" id="GO:0005886">
    <property type="term" value="C:plasma membrane"/>
    <property type="evidence" value="ECO:0007669"/>
    <property type="project" value="UniProtKB-SubCell"/>
</dbReference>
<evidence type="ECO:0000256" key="6">
    <source>
        <dbReference type="SAM" id="Phobius"/>
    </source>
</evidence>
<feature type="transmembrane region" description="Helical" evidence="6">
    <location>
        <begin position="310"/>
        <end position="332"/>
    </location>
</feature>
<gene>
    <name evidence="8" type="ORF">CSC94_12940</name>
</gene>
<keyword evidence="5 6" id="KW-0472">Membrane</keyword>
<dbReference type="InterPro" id="IPR020846">
    <property type="entry name" value="MFS_dom"/>
</dbReference>
<feature type="transmembrane region" description="Helical" evidence="6">
    <location>
        <begin position="344"/>
        <end position="367"/>
    </location>
</feature>
<feature type="transmembrane region" description="Helical" evidence="6">
    <location>
        <begin position="170"/>
        <end position="189"/>
    </location>
</feature>